<feature type="region of interest" description="Disordered" evidence="1">
    <location>
        <begin position="1"/>
        <end position="29"/>
    </location>
</feature>
<evidence type="ECO:0000313" key="3">
    <source>
        <dbReference type="Proteomes" id="UP001055219"/>
    </source>
</evidence>
<reference evidence="2" key="2">
    <citation type="submission" date="2022-07" db="EMBL/GenBank/DDBJ databases">
        <authorList>
            <person name="Goncalves M.F.M."/>
            <person name="Hilario S."/>
            <person name="Van De Peer Y."/>
            <person name="Esteves A.C."/>
            <person name="Alves A."/>
        </authorList>
    </citation>
    <scope>NUCLEOTIDE SEQUENCE</scope>
    <source>
        <strain evidence="2">MUM 19.33</strain>
    </source>
</reference>
<reference evidence="2" key="1">
    <citation type="journal article" date="2021" name="J Fungi (Basel)">
        <title>Genomic and Metabolomic Analyses of the Marine Fungus Emericellopsis cladophorae: Insights into Saltwater Adaptability Mechanisms and Its Biosynthetic Potential.</title>
        <authorList>
            <person name="Goncalves M.F.M."/>
            <person name="Hilario S."/>
            <person name="Van de Peer Y."/>
            <person name="Esteves A.C."/>
            <person name="Alves A."/>
        </authorList>
    </citation>
    <scope>NUCLEOTIDE SEQUENCE</scope>
    <source>
        <strain evidence="2">MUM 19.33</strain>
    </source>
</reference>
<dbReference type="EMBL" id="JAGIXG020000042">
    <property type="protein sequence ID" value="KAI6779723.1"/>
    <property type="molecule type" value="Genomic_DNA"/>
</dbReference>
<evidence type="ECO:0000256" key="1">
    <source>
        <dbReference type="SAM" id="MobiDB-lite"/>
    </source>
</evidence>
<proteinExistence type="predicted"/>
<dbReference type="GeneID" id="75832236"/>
<name>A0A9P9XY43_9HYPO</name>
<protein>
    <submittedName>
        <fullName evidence="2">Uncharacterized protein</fullName>
    </submittedName>
</protein>
<dbReference type="AlphaFoldDB" id="A0A9P9XY43"/>
<comment type="caution">
    <text evidence="2">The sequence shown here is derived from an EMBL/GenBank/DDBJ whole genome shotgun (WGS) entry which is preliminary data.</text>
</comment>
<dbReference type="Proteomes" id="UP001055219">
    <property type="component" value="Unassembled WGS sequence"/>
</dbReference>
<evidence type="ECO:0000313" key="2">
    <source>
        <dbReference type="EMBL" id="KAI6779723.1"/>
    </source>
</evidence>
<keyword evidence="3" id="KW-1185">Reference proteome</keyword>
<organism evidence="2 3">
    <name type="scientific">Emericellopsis cladophorae</name>
    <dbReference type="NCBI Taxonomy" id="2686198"/>
    <lineage>
        <taxon>Eukaryota</taxon>
        <taxon>Fungi</taxon>
        <taxon>Dikarya</taxon>
        <taxon>Ascomycota</taxon>
        <taxon>Pezizomycotina</taxon>
        <taxon>Sordariomycetes</taxon>
        <taxon>Hypocreomycetidae</taxon>
        <taxon>Hypocreales</taxon>
        <taxon>Bionectriaceae</taxon>
        <taxon>Emericellopsis</taxon>
    </lineage>
</organism>
<dbReference type="OrthoDB" id="10456444at2759"/>
<accession>A0A9P9XY43</accession>
<dbReference type="RefSeq" id="XP_051360579.1">
    <property type="nucleotide sequence ID" value="XM_051508288.1"/>
</dbReference>
<sequence>MTRAQLFDNQQASHDPEDNSPVFDSPPNAQYATHKECYANNLGYAWRYSDKHSHGAEAHWHDHRHDGSYRLEGRHIQQGDHLYSEENEYTHRAARGAALDPSTGEKPMVLPDGHLNYPAKHRFLFLR</sequence>
<gene>
    <name evidence="2" type="ORF">J7T54_005753</name>
</gene>